<protein>
    <submittedName>
        <fullName evidence="1">Uncharacterized protein</fullName>
    </submittedName>
</protein>
<evidence type="ECO:0000313" key="2">
    <source>
        <dbReference type="Proteomes" id="UP001396334"/>
    </source>
</evidence>
<organism evidence="1 2">
    <name type="scientific">Hibiscus sabdariffa</name>
    <name type="common">roselle</name>
    <dbReference type="NCBI Taxonomy" id="183260"/>
    <lineage>
        <taxon>Eukaryota</taxon>
        <taxon>Viridiplantae</taxon>
        <taxon>Streptophyta</taxon>
        <taxon>Embryophyta</taxon>
        <taxon>Tracheophyta</taxon>
        <taxon>Spermatophyta</taxon>
        <taxon>Magnoliopsida</taxon>
        <taxon>eudicotyledons</taxon>
        <taxon>Gunneridae</taxon>
        <taxon>Pentapetalae</taxon>
        <taxon>rosids</taxon>
        <taxon>malvids</taxon>
        <taxon>Malvales</taxon>
        <taxon>Malvaceae</taxon>
        <taxon>Malvoideae</taxon>
        <taxon>Hibiscus</taxon>
    </lineage>
</organism>
<reference evidence="1 2" key="1">
    <citation type="journal article" date="2024" name="G3 (Bethesda)">
        <title>Genome assembly of Hibiscus sabdariffa L. provides insights into metabolisms of medicinal natural products.</title>
        <authorList>
            <person name="Kim T."/>
        </authorList>
    </citation>
    <scope>NUCLEOTIDE SEQUENCE [LARGE SCALE GENOMIC DNA]</scope>
    <source>
        <strain evidence="1">TK-2024</strain>
        <tissue evidence="1">Old leaves</tissue>
    </source>
</reference>
<keyword evidence="2" id="KW-1185">Reference proteome</keyword>
<proteinExistence type="predicted"/>
<sequence>MDALWPPFPKTLDLPYSLFSSQIHLKLCSYVVSAVWISPTEGYQRFSKGFGLDSCNGRRPAAEGWRFEISFHGHGEGFSGLLAVVQIRKRQEISPHPSVGVIYWMLQPWVGKIAGCGTSIRCGLFLVGIHEPLSCEVNG</sequence>
<gene>
    <name evidence="1" type="ORF">V6N11_069379</name>
</gene>
<evidence type="ECO:0000313" key="1">
    <source>
        <dbReference type="EMBL" id="KAK8474537.1"/>
    </source>
</evidence>
<name>A0ABR1Z6B1_9ROSI</name>
<dbReference type="Proteomes" id="UP001396334">
    <property type="component" value="Unassembled WGS sequence"/>
</dbReference>
<dbReference type="EMBL" id="JBBPBN010002653">
    <property type="protein sequence ID" value="KAK8474537.1"/>
    <property type="molecule type" value="Genomic_DNA"/>
</dbReference>
<comment type="caution">
    <text evidence="1">The sequence shown here is derived from an EMBL/GenBank/DDBJ whole genome shotgun (WGS) entry which is preliminary data.</text>
</comment>
<accession>A0ABR1Z6B1</accession>